<keyword evidence="2" id="KW-1185">Reference proteome</keyword>
<gene>
    <name evidence="1" type="ORF">C486_14037</name>
</gene>
<reference evidence="1 2" key="1">
    <citation type="journal article" date="2014" name="PLoS Genet.">
        <title>Phylogenetically driven sequencing of extremely halophilic archaea reveals strategies for static and dynamic osmo-response.</title>
        <authorList>
            <person name="Becker E.A."/>
            <person name="Seitzer P.M."/>
            <person name="Tritt A."/>
            <person name="Larsen D."/>
            <person name="Krusor M."/>
            <person name="Yao A.I."/>
            <person name="Wu D."/>
            <person name="Madern D."/>
            <person name="Eisen J.A."/>
            <person name="Darling A.E."/>
            <person name="Facciotti M.T."/>
        </authorList>
    </citation>
    <scope>NUCLEOTIDE SEQUENCE [LARGE SCALE GENOMIC DNA]</scope>
    <source>
        <strain evidence="1 2">JCM 14663</strain>
    </source>
</reference>
<evidence type="ECO:0000313" key="2">
    <source>
        <dbReference type="Proteomes" id="UP000011592"/>
    </source>
</evidence>
<comment type="caution">
    <text evidence="1">The sequence shown here is derived from an EMBL/GenBank/DDBJ whole genome shotgun (WGS) entry which is preliminary data.</text>
</comment>
<dbReference type="Proteomes" id="UP000011592">
    <property type="component" value="Unassembled WGS sequence"/>
</dbReference>
<organism evidence="1 2">
    <name type="scientific">Natrinema gari JCM 14663</name>
    <dbReference type="NCBI Taxonomy" id="1230459"/>
    <lineage>
        <taxon>Archaea</taxon>
        <taxon>Methanobacteriati</taxon>
        <taxon>Methanobacteriota</taxon>
        <taxon>Stenosarchaea group</taxon>
        <taxon>Halobacteria</taxon>
        <taxon>Halobacteriales</taxon>
        <taxon>Natrialbaceae</taxon>
        <taxon>Natrinema</taxon>
    </lineage>
</organism>
<name>L9YX16_9EURY</name>
<evidence type="ECO:0000313" key="1">
    <source>
        <dbReference type="EMBL" id="ELY77997.1"/>
    </source>
</evidence>
<dbReference type="AlphaFoldDB" id="L9YX16"/>
<accession>L9YX16</accession>
<dbReference type="PATRIC" id="fig|1230459.4.peg.2805"/>
<sequence length="130" mass="13846">MTTFLYAPSRGCPLSDDADGDRYWTAVAARAIARHGSVPNGLVIADVLRRQPTPADLMSLADAAALLSYSPPPDESRHRSSSNRGLSHTLETITDRHGTMCAIVVSPLWNGLHSRKPLIPSPVAGHLAGP</sequence>
<dbReference type="EMBL" id="AOIJ01000058">
    <property type="protein sequence ID" value="ELY77997.1"/>
    <property type="molecule type" value="Genomic_DNA"/>
</dbReference>
<protein>
    <submittedName>
        <fullName evidence="1">Uncharacterized protein</fullName>
    </submittedName>
</protein>
<proteinExistence type="predicted"/>